<protein>
    <submittedName>
        <fullName evidence="1">CoA-dependent acyltransferase</fullName>
    </submittedName>
</protein>
<keyword evidence="1" id="KW-0808">Transferase</keyword>
<evidence type="ECO:0000313" key="2">
    <source>
        <dbReference type="Proteomes" id="UP000886501"/>
    </source>
</evidence>
<organism evidence="1 2">
    <name type="scientific">Thelephora ganbajun</name>
    <name type="common">Ganba fungus</name>
    <dbReference type="NCBI Taxonomy" id="370292"/>
    <lineage>
        <taxon>Eukaryota</taxon>
        <taxon>Fungi</taxon>
        <taxon>Dikarya</taxon>
        <taxon>Basidiomycota</taxon>
        <taxon>Agaricomycotina</taxon>
        <taxon>Agaricomycetes</taxon>
        <taxon>Thelephorales</taxon>
        <taxon>Thelephoraceae</taxon>
        <taxon>Thelephora</taxon>
    </lineage>
</organism>
<keyword evidence="2" id="KW-1185">Reference proteome</keyword>
<reference evidence="1" key="1">
    <citation type="submission" date="2019-10" db="EMBL/GenBank/DDBJ databases">
        <authorList>
            <consortium name="DOE Joint Genome Institute"/>
            <person name="Kuo A."/>
            <person name="Miyauchi S."/>
            <person name="Kiss E."/>
            <person name="Drula E."/>
            <person name="Kohler A."/>
            <person name="Sanchez-Garcia M."/>
            <person name="Andreopoulos B."/>
            <person name="Barry K.W."/>
            <person name="Bonito G."/>
            <person name="Buee M."/>
            <person name="Carver A."/>
            <person name="Chen C."/>
            <person name="Cichocki N."/>
            <person name="Clum A."/>
            <person name="Culley D."/>
            <person name="Crous P.W."/>
            <person name="Fauchery L."/>
            <person name="Girlanda M."/>
            <person name="Hayes R."/>
            <person name="Keri Z."/>
            <person name="Labutti K."/>
            <person name="Lipzen A."/>
            <person name="Lombard V."/>
            <person name="Magnuson J."/>
            <person name="Maillard F."/>
            <person name="Morin E."/>
            <person name="Murat C."/>
            <person name="Nolan M."/>
            <person name="Ohm R."/>
            <person name="Pangilinan J."/>
            <person name="Pereira M."/>
            <person name="Perotto S."/>
            <person name="Peter M."/>
            <person name="Riley R."/>
            <person name="Sitrit Y."/>
            <person name="Stielow B."/>
            <person name="Szollosi G."/>
            <person name="Zifcakova L."/>
            <person name="Stursova M."/>
            <person name="Spatafora J.W."/>
            <person name="Tedersoo L."/>
            <person name="Vaario L.-M."/>
            <person name="Yamada A."/>
            <person name="Yan M."/>
            <person name="Wang P."/>
            <person name="Xu J."/>
            <person name="Bruns T."/>
            <person name="Baldrian P."/>
            <person name="Vilgalys R."/>
            <person name="Henrissat B."/>
            <person name="Grigoriev I.V."/>
            <person name="Hibbett D."/>
            <person name="Nagy L.G."/>
            <person name="Martin F.M."/>
        </authorList>
    </citation>
    <scope>NUCLEOTIDE SEQUENCE</scope>
    <source>
        <strain evidence="1">P2</strain>
    </source>
</reference>
<gene>
    <name evidence="1" type="ORF">BDM02DRAFT_1878869</name>
</gene>
<comment type="caution">
    <text evidence="1">The sequence shown here is derived from an EMBL/GenBank/DDBJ whole genome shotgun (WGS) entry which is preliminary data.</text>
</comment>
<reference evidence="1" key="2">
    <citation type="journal article" date="2020" name="Nat. Commun.">
        <title>Large-scale genome sequencing of mycorrhizal fungi provides insights into the early evolution of symbiotic traits.</title>
        <authorList>
            <person name="Miyauchi S."/>
            <person name="Kiss E."/>
            <person name="Kuo A."/>
            <person name="Drula E."/>
            <person name="Kohler A."/>
            <person name="Sanchez-Garcia M."/>
            <person name="Morin E."/>
            <person name="Andreopoulos B."/>
            <person name="Barry K.W."/>
            <person name="Bonito G."/>
            <person name="Buee M."/>
            <person name="Carver A."/>
            <person name="Chen C."/>
            <person name="Cichocki N."/>
            <person name="Clum A."/>
            <person name="Culley D."/>
            <person name="Crous P.W."/>
            <person name="Fauchery L."/>
            <person name="Girlanda M."/>
            <person name="Hayes R.D."/>
            <person name="Keri Z."/>
            <person name="LaButti K."/>
            <person name="Lipzen A."/>
            <person name="Lombard V."/>
            <person name="Magnuson J."/>
            <person name="Maillard F."/>
            <person name="Murat C."/>
            <person name="Nolan M."/>
            <person name="Ohm R.A."/>
            <person name="Pangilinan J."/>
            <person name="Pereira M.F."/>
            <person name="Perotto S."/>
            <person name="Peter M."/>
            <person name="Pfister S."/>
            <person name="Riley R."/>
            <person name="Sitrit Y."/>
            <person name="Stielow J.B."/>
            <person name="Szollosi G."/>
            <person name="Zifcakova L."/>
            <person name="Stursova M."/>
            <person name="Spatafora J.W."/>
            <person name="Tedersoo L."/>
            <person name="Vaario L.M."/>
            <person name="Yamada A."/>
            <person name="Yan M."/>
            <person name="Wang P."/>
            <person name="Xu J."/>
            <person name="Bruns T."/>
            <person name="Baldrian P."/>
            <person name="Vilgalys R."/>
            <person name="Dunand C."/>
            <person name="Henrissat B."/>
            <person name="Grigoriev I.V."/>
            <person name="Hibbett D."/>
            <person name="Nagy L.G."/>
            <person name="Martin F.M."/>
        </authorList>
    </citation>
    <scope>NUCLEOTIDE SEQUENCE</scope>
    <source>
        <strain evidence="1">P2</strain>
    </source>
</reference>
<evidence type="ECO:0000313" key="1">
    <source>
        <dbReference type="EMBL" id="KAF9653248.1"/>
    </source>
</evidence>
<dbReference type="EMBL" id="MU117964">
    <property type="protein sequence ID" value="KAF9653248.1"/>
    <property type="molecule type" value="Genomic_DNA"/>
</dbReference>
<name>A0ACB6ZUU5_THEGA</name>
<accession>A0ACB6ZUU5</accession>
<dbReference type="Proteomes" id="UP000886501">
    <property type="component" value="Unassembled WGS sequence"/>
</dbReference>
<proteinExistence type="predicted"/>
<keyword evidence="1" id="KW-0012">Acyltransferase</keyword>
<sequence>MSQRYPTPDIQLFLARIEDSLRPIFSPAQLKKYQAAVNAVFFESPPLDVAGKALQKIEADHPESDNWHSSFFSDVYGGVRSPVASVNRLSLRLKPPVPHASGDPQAYSAARYLRAIGIWTIHLRDGDPGSETDKLYSLPVPDDVNATVFYHGVPHLVRIATSRVALSVEAISAQLTDIRAKKFSSDILPIAAYSWRLGRTEWHRVHQQLLGVDENRSLFDLLKTSAVSVAFEDESPATTPEFMNDVREGTYSGNRYSDQTLTLVVYKNGEVGLAVDHAPADCGALIELATTLGTVLRADRFPQ</sequence>